<evidence type="ECO:0000313" key="1">
    <source>
        <dbReference type="EMBL" id="WMB28718.1"/>
    </source>
</evidence>
<dbReference type="RefSeq" id="WP_018366546.1">
    <property type="nucleotide sequence ID" value="NZ_CP104407.1"/>
</dbReference>
<dbReference type="EMBL" id="CP110509">
    <property type="protein sequence ID" value="WMB28718.1"/>
    <property type="molecule type" value="Genomic_DNA"/>
</dbReference>
<name>A0ABY9LIR5_9STRE</name>
<dbReference type="Proteomes" id="UP001238096">
    <property type="component" value="Chromosome"/>
</dbReference>
<reference evidence="2" key="1">
    <citation type="submission" date="2022-10" db="EMBL/GenBank/DDBJ databases">
        <title>Streptococcus didelphis as causative of fatal infections in opossums (Didelphis albiventris).</title>
        <authorList>
            <person name="Breyer G.M."/>
            <person name="Da Silva M.E.R.J."/>
            <person name="Siqueira F.M."/>
        </authorList>
    </citation>
    <scope>NUCLEOTIDE SEQUENCE [LARGE SCALE GENOMIC DNA]</scope>
    <source>
        <strain evidence="2">LBVP101/21</strain>
    </source>
</reference>
<keyword evidence="2" id="KW-1185">Reference proteome</keyword>
<evidence type="ECO:0000313" key="2">
    <source>
        <dbReference type="Proteomes" id="UP001238096"/>
    </source>
</evidence>
<accession>A0ABY9LIR5</accession>
<evidence type="ECO:0008006" key="3">
    <source>
        <dbReference type="Google" id="ProtNLM"/>
    </source>
</evidence>
<proteinExistence type="predicted"/>
<organism evidence="1 2">
    <name type="scientific">Streptococcus didelphis</name>
    <dbReference type="NCBI Taxonomy" id="102886"/>
    <lineage>
        <taxon>Bacteria</taxon>
        <taxon>Bacillati</taxon>
        <taxon>Bacillota</taxon>
        <taxon>Bacilli</taxon>
        <taxon>Lactobacillales</taxon>
        <taxon>Streptococcaceae</taxon>
        <taxon>Streptococcus</taxon>
    </lineage>
</organism>
<gene>
    <name evidence="1" type="ORF">N1496_04435</name>
</gene>
<sequence length="104" mass="11784">MKSNNRYKFTFGDKTLTLTTDKDNLFMEEIEQVAREKYNAIKDKLPEADNETVAILMAINTLSTQLSREIAVEKLEAEISELRMKTLVGIQEKAINADADNDGE</sequence>
<protein>
    <recommendedName>
        <fullName evidence="3">Serine--tRNA ligase</fullName>
    </recommendedName>
</protein>